<dbReference type="OrthoDB" id="5320938at2759"/>
<feature type="chain" id="PRO_5001980115" description="Effector 5" evidence="1">
    <location>
        <begin position="21"/>
        <end position="266"/>
    </location>
</feature>
<organism evidence="2 3">
    <name type="scientific">[Torrubiella] hemipterigena</name>
    <dbReference type="NCBI Taxonomy" id="1531966"/>
    <lineage>
        <taxon>Eukaryota</taxon>
        <taxon>Fungi</taxon>
        <taxon>Dikarya</taxon>
        <taxon>Ascomycota</taxon>
        <taxon>Pezizomycotina</taxon>
        <taxon>Sordariomycetes</taxon>
        <taxon>Hypocreomycetidae</taxon>
        <taxon>Hypocreales</taxon>
        <taxon>Clavicipitaceae</taxon>
        <taxon>Clavicipitaceae incertae sedis</taxon>
        <taxon>'Torrubiella' clade</taxon>
    </lineage>
</organism>
<proteinExistence type="predicted"/>
<dbReference type="Pfam" id="PF25312">
    <property type="entry name" value="Allergen_Asp_f_4"/>
    <property type="match status" value="1"/>
</dbReference>
<reference evidence="2 3" key="1">
    <citation type="journal article" date="2015" name="Genome Announc.">
        <title>Draft Genome Sequence and Gene Annotation of the Entomopathogenic Fungus Verticillium hemipterigenum.</title>
        <authorList>
            <person name="Horn F."/>
            <person name="Habel A."/>
            <person name="Scharf D.H."/>
            <person name="Dworschak J."/>
            <person name="Brakhage A.A."/>
            <person name="Guthke R."/>
            <person name="Hertweck C."/>
            <person name="Linde J."/>
        </authorList>
    </citation>
    <scope>NUCLEOTIDE SEQUENCE [LARGE SCALE GENOMIC DNA]</scope>
</reference>
<feature type="signal peptide" evidence="1">
    <location>
        <begin position="1"/>
        <end position="20"/>
    </location>
</feature>
<dbReference type="AlphaFoldDB" id="A0A0A1TRA5"/>
<keyword evidence="3" id="KW-1185">Reference proteome</keyword>
<dbReference type="InterPro" id="IPR038903">
    <property type="entry name" value="Allergen_Asp_f_4"/>
</dbReference>
<name>A0A0A1TRA5_9HYPO</name>
<protein>
    <recommendedName>
        <fullName evidence="4">Effector 5</fullName>
    </recommendedName>
</protein>
<evidence type="ECO:0000256" key="1">
    <source>
        <dbReference type="SAM" id="SignalP"/>
    </source>
</evidence>
<evidence type="ECO:0000313" key="3">
    <source>
        <dbReference type="Proteomes" id="UP000039046"/>
    </source>
</evidence>
<dbReference type="EMBL" id="CDHN01000006">
    <property type="protein sequence ID" value="CEJ93722.1"/>
    <property type="molecule type" value="Genomic_DNA"/>
</dbReference>
<sequence length="266" mass="28272">MQFSLVQVASMAAFFGLSAAAPADAVLQSNNLVSRAQFTCDRLVAGLDKADCQHMANIGMKAQGKNSKSNKDKIWIGGDGKNTFKFTNSASKPSNAPVTLVLWYNAPNDYQSSFMNVRQAHITYSLPKVGDSVTISLDNGISGGWSTLVNEATTLSQYGQIYNTWGEFTTGGYATVDVSREVNMGGNTMSVRVAANGCTSNMDKCVFKCKSGNTCGAKDTYNLDGCANGSQPGATYGTRDGQPEGGCQGWTNGGHLDIKLGRDDQF</sequence>
<dbReference type="Proteomes" id="UP000039046">
    <property type="component" value="Unassembled WGS sequence"/>
</dbReference>
<dbReference type="GO" id="GO:0005576">
    <property type="term" value="C:extracellular region"/>
    <property type="evidence" value="ECO:0007669"/>
    <property type="project" value="InterPro"/>
</dbReference>
<evidence type="ECO:0000313" key="2">
    <source>
        <dbReference type="EMBL" id="CEJ93722.1"/>
    </source>
</evidence>
<dbReference type="GO" id="GO:0019863">
    <property type="term" value="F:IgE binding"/>
    <property type="evidence" value="ECO:0007669"/>
    <property type="project" value="InterPro"/>
</dbReference>
<gene>
    <name evidence="2" type="ORF">VHEMI09293</name>
</gene>
<dbReference type="HOGENOM" id="CLU_065393_0_0_1"/>
<dbReference type="STRING" id="1531966.A0A0A1TRA5"/>
<keyword evidence="1" id="KW-0732">Signal</keyword>
<evidence type="ECO:0008006" key="4">
    <source>
        <dbReference type="Google" id="ProtNLM"/>
    </source>
</evidence>
<accession>A0A0A1TRA5</accession>